<protein>
    <submittedName>
        <fullName evidence="1">22633_t:CDS:1</fullName>
    </submittedName>
</protein>
<sequence>MILSLNLVNSNLKNIDLGNMDLGNTDLGNMSLENTDLENMDHENINLENMDFEKISLEEMNLRNKNMNLEVCIALYALATATEMIPSSSSTLSVAIGSLITCRYICIAWAVSRA</sequence>
<comment type="caution">
    <text evidence="1">The sequence shown here is derived from an EMBL/GenBank/DDBJ whole genome shotgun (WGS) entry which is preliminary data.</text>
</comment>
<proteinExistence type="predicted"/>
<evidence type="ECO:0000313" key="2">
    <source>
        <dbReference type="Proteomes" id="UP000789920"/>
    </source>
</evidence>
<name>A0ACA9MFQ6_9GLOM</name>
<organism evidence="1 2">
    <name type="scientific">Racocetra persica</name>
    <dbReference type="NCBI Taxonomy" id="160502"/>
    <lineage>
        <taxon>Eukaryota</taxon>
        <taxon>Fungi</taxon>
        <taxon>Fungi incertae sedis</taxon>
        <taxon>Mucoromycota</taxon>
        <taxon>Glomeromycotina</taxon>
        <taxon>Glomeromycetes</taxon>
        <taxon>Diversisporales</taxon>
        <taxon>Gigasporaceae</taxon>
        <taxon>Racocetra</taxon>
    </lineage>
</organism>
<gene>
    <name evidence="1" type="ORF">RPERSI_LOCUS5268</name>
</gene>
<accession>A0ACA9MFQ6</accession>
<evidence type="ECO:0000313" key="1">
    <source>
        <dbReference type="EMBL" id="CAG8584044.1"/>
    </source>
</evidence>
<reference evidence="1" key="1">
    <citation type="submission" date="2021-06" db="EMBL/GenBank/DDBJ databases">
        <authorList>
            <person name="Kallberg Y."/>
            <person name="Tangrot J."/>
            <person name="Rosling A."/>
        </authorList>
    </citation>
    <scope>NUCLEOTIDE SEQUENCE</scope>
    <source>
        <strain evidence="1">MA461A</strain>
    </source>
</reference>
<keyword evidence="2" id="KW-1185">Reference proteome</keyword>
<dbReference type="EMBL" id="CAJVQC010007799">
    <property type="protein sequence ID" value="CAG8584044.1"/>
    <property type="molecule type" value="Genomic_DNA"/>
</dbReference>
<dbReference type="Proteomes" id="UP000789920">
    <property type="component" value="Unassembled WGS sequence"/>
</dbReference>